<feature type="domain" description="Nucleolus and neural progenitor protein-like N-terminal" evidence="2">
    <location>
        <begin position="40"/>
        <end position="119"/>
    </location>
</feature>
<evidence type="ECO:0000259" key="2">
    <source>
        <dbReference type="Pfam" id="PF14780"/>
    </source>
</evidence>
<dbReference type="Pfam" id="PF14780">
    <property type="entry name" value="NEPRO_N"/>
    <property type="match status" value="1"/>
</dbReference>
<dbReference type="OrthoDB" id="10473179at2759"/>
<feature type="region of interest" description="Disordered" evidence="1">
    <location>
        <begin position="183"/>
        <end position="232"/>
    </location>
</feature>
<evidence type="ECO:0000256" key="1">
    <source>
        <dbReference type="SAM" id="MobiDB-lite"/>
    </source>
</evidence>
<sequence>MELKRVINRIKSCDIQDCMLDAIKAFYTDSITITASNIPDWQQLPSKFYITCLAARIAEFIKLLVHGIHTCNKVYQSWRTQLVVGFFMQTALVIMGSVSRLKIYFVTWHKELLGLYQVLLDWIPQISKNAGDEENEKSLRLELPDPKDLKPSRWSLEPLGDVSYINCTASNKDDKTKCIEKKQGITKDQNKHGSSNAENIPIAENKDKGTNSQSNKPLSMSIFDDEDLGEPM</sequence>
<organism evidence="3 4">
    <name type="scientific">Mycoemilia scoparia</name>
    <dbReference type="NCBI Taxonomy" id="417184"/>
    <lineage>
        <taxon>Eukaryota</taxon>
        <taxon>Fungi</taxon>
        <taxon>Fungi incertae sedis</taxon>
        <taxon>Zoopagomycota</taxon>
        <taxon>Kickxellomycotina</taxon>
        <taxon>Kickxellomycetes</taxon>
        <taxon>Kickxellales</taxon>
        <taxon>Kickxellaceae</taxon>
        <taxon>Mycoemilia</taxon>
    </lineage>
</organism>
<name>A0A9W7ZVP3_9FUNG</name>
<feature type="compositionally biased region" description="Acidic residues" evidence="1">
    <location>
        <begin position="223"/>
        <end position="232"/>
    </location>
</feature>
<proteinExistence type="predicted"/>
<dbReference type="InterPro" id="IPR027951">
    <property type="entry name" value="Nepro_N"/>
</dbReference>
<dbReference type="Proteomes" id="UP001150538">
    <property type="component" value="Unassembled WGS sequence"/>
</dbReference>
<comment type="caution">
    <text evidence="3">The sequence shown here is derived from an EMBL/GenBank/DDBJ whole genome shotgun (WGS) entry which is preliminary data.</text>
</comment>
<reference evidence="3" key="1">
    <citation type="submission" date="2022-07" db="EMBL/GenBank/DDBJ databases">
        <title>Phylogenomic reconstructions and comparative analyses of Kickxellomycotina fungi.</title>
        <authorList>
            <person name="Reynolds N.K."/>
            <person name="Stajich J.E."/>
            <person name="Barry K."/>
            <person name="Grigoriev I.V."/>
            <person name="Crous P."/>
            <person name="Smith M.E."/>
        </authorList>
    </citation>
    <scope>NUCLEOTIDE SEQUENCE</scope>
    <source>
        <strain evidence="3">NBRC 100468</strain>
    </source>
</reference>
<dbReference type="EMBL" id="JANBPU010000331">
    <property type="protein sequence ID" value="KAJ1912593.1"/>
    <property type="molecule type" value="Genomic_DNA"/>
</dbReference>
<evidence type="ECO:0000313" key="3">
    <source>
        <dbReference type="EMBL" id="KAJ1912593.1"/>
    </source>
</evidence>
<accession>A0A9W7ZVP3</accession>
<keyword evidence="4" id="KW-1185">Reference proteome</keyword>
<gene>
    <name evidence="3" type="ORF">H4219_005541</name>
</gene>
<evidence type="ECO:0000313" key="4">
    <source>
        <dbReference type="Proteomes" id="UP001150538"/>
    </source>
</evidence>
<protein>
    <recommendedName>
        <fullName evidence="2">Nucleolus and neural progenitor protein-like N-terminal domain-containing protein</fullName>
    </recommendedName>
</protein>
<dbReference type="AlphaFoldDB" id="A0A9W7ZVP3"/>